<dbReference type="GO" id="GO:0003677">
    <property type="term" value="F:DNA binding"/>
    <property type="evidence" value="ECO:0007669"/>
    <property type="project" value="InterPro"/>
</dbReference>
<feature type="compositionally biased region" description="Low complexity" evidence="5">
    <location>
        <begin position="130"/>
        <end position="179"/>
    </location>
</feature>
<evidence type="ECO:0000256" key="5">
    <source>
        <dbReference type="SAM" id="MobiDB-lite"/>
    </source>
</evidence>
<dbReference type="STRING" id="379508.A5DT66"/>
<protein>
    <recommendedName>
        <fullName evidence="6">HTH APSES-type domain-containing protein</fullName>
    </recommendedName>
</protein>
<dbReference type="Gene3D" id="1.25.40.20">
    <property type="entry name" value="Ankyrin repeat-containing domain"/>
    <property type="match status" value="1"/>
</dbReference>
<feature type="region of interest" description="Disordered" evidence="5">
    <location>
        <begin position="130"/>
        <end position="182"/>
    </location>
</feature>
<dbReference type="PROSITE" id="PS50088">
    <property type="entry name" value="ANK_REPEAT"/>
    <property type="match status" value="1"/>
</dbReference>
<dbReference type="InterPro" id="IPR051642">
    <property type="entry name" value="SWI6-like"/>
</dbReference>
<dbReference type="SUPFAM" id="SSF48403">
    <property type="entry name" value="Ankyrin repeat"/>
    <property type="match status" value="1"/>
</dbReference>
<feature type="coiled-coil region" evidence="4">
    <location>
        <begin position="750"/>
        <end position="780"/>
    </location>
</feature>
<dbReference type="InterPro" id="IPR036770">
    <property type="entry name" value="Ankyrin_rpt-contain_sf"/>
</dbReference>
<keyword evidence="1" id="KW-0677">Repeat</keyword>
<keyword evidence="8" id="KW-1185">Reference proteome</keyword>
<dbReference type="GO" id="GO:0003713">
    <property type="term" value="F:transcription coactivator activity"/>
    <property type="evidence" value="ECO:0007669"/>
    <property type="project" value="TreeGrafter"/>
</dbReference>
<evidence type="ECO:0000313" key="8">
    <source>
        <dbReference type="Proteomes" id="UP000001996"/>
    </source>
</evidence>
<dbReference type="HOGENOM" id="CLU_390837_0_0_1"/>
<proteinExistence type="predicted"/>
<name>A5DT66_LODEL</name>
<dbReference type="eggNOG" id="ENOG502QPWC">
    <property type="taxonomic scope" value="Eukaryota"/>
</dbReference>
<dbReference type="Pfam" id="PF12796">
    <property type="entry name" value="Ank_2"/>
    <property type="match status" value="1"/>
</dbReference>
<dbReference type="PROSITE" id="PS50297">
    <property type="entry name" value="ANK_REP_REGION"/>
    <property type="match status" value="1"/>
</dbReference>
<dbReference type="KEGG" id="lel:PVL30_000537"/>
<dbReference type="FunCoup" id="A5DT66">
    <property type="interactions" value="490"/>
</dbReference>
<dbReference type="GO" id="GO:0001228">
    <property type="term" value="F:DNA-binding transcription activator activity, RNA polymerase II-specific"/>
    <property type="evidence" value="ECO:0007669"/>
    <property type="project" value="UniProtKB-ARBA"/>
</dbReference>
<accession>A5DT66</accession>
<dbReference type="GeneID" id="5235400"/>
<dbReference type="InterPro" id="IPR002110">
    <property type="entry name" value="Ankyrin_rpt"/>
</dbReference>
<dbReference type="VEuPathDB" id="FungiDB:LELG_00552"/>
<evidence type="ECO:0000256" key="1">
    <source>
        <dbReference type="ARBA" id="ARBA00022737"/>
    </source>
</evidence>
<dbReference type="PANTHER" id="PTHR43828">
    <property type="entry name" value="ASPARAGINASE"/>
    <property type="match status" value="1"/>
</dbReference>
<dbReference type="PROSITE" id="PS51299">
    <property type="entry name" value="HTH_APSES"/>
    <property type="match status" value="1"/>
</dbReference>
<keyword evidence="2 3" id="KW-0040">ANK repeat</keyword>
<evidence type="ECO:0000259" key="6">
    <source>
        <dbReference type="PROSITE" id="PS51299"/>
    </source>
</evidence>
<evidence type="ECO:0000256" key="3">
    <source>
        <dbReference type="PROSITE-ProRule" id="PRU00023"/>
    </source>
</evidence>
<dbReference type="SMART" id="SM01252">
    <property type="entry name" value="KilA-N"/>
    <property type="match status" value="1"/>
</dbReference>
<feature type="domain" description="HTH APSES-type" evidence="6">
    <location>
        <begin position="48"/>
        <end position="232"/>
    </location>
</feature>
<dbReference type="Proteomes" id="UP000001996">
    <property type="component" value="Unassembled WGS sequence"/>
</dbReference>
<dbReference type="InParanoid" id="A5DT66"/>
<dbReference type="OrthoDB" id="6718656at2759"/>
<dbReference type="Gene3D" id="3.10.260.10">
    <property type="entry name" value="Transcription regulator HTH, APSES-type DNA-binding domain"/>
    <property type="match status" value="1"/>
</dbReference>
<dbReference type="GO" id="GO:0033309">
    <property type="term" value="C:SBF transcription complex"/>
    <property type="evidence" value="ECO:0007669"/>
    <property type="project" value="TreeGrafter"/>
</dbReference>
<dbReference type="SMART" id="SM00248">
    <property type="entry name" value="ANK"/>
    <property type="match status" value="2"/>
</dbReference>
<reference evidence="7 8" key="1">
    <citation type="journal article" date="2009" name="Nature">
        <title>Evolution of pathogenicity and sexual reproduction in eight Candida genomes.</title>
        <authorList>
            <person name="Butler G."/>
            <person name="Rasmussen M.D."/>
            <person name="Lin M.F."/>
            <person name="Santos M.A."/>
            <person name="Sakthikumar S."/>
            <person name="Munro C.A."/>
            <person name="Rheinbay E."/>
            <person name="Grabherr M."/>
            <person name="Forche A."/>
            <person name="Reedy J.L."/>
            <person name="Agrafioti I."/>
            <person name="Arnaud M.B."/>
            <person name="Bates S."/>
            <person name="Brown A.J."/>
            <person name="Brunke S."/>
            <person name="Costanzo M.C."/>
            <person name="Fitzpatrick D.A."/>
            <person name="de Groot P.W."/>
            <person name="Harris D."/>
            <person name="Hoyer L.L."/>
            <person name="Hube B."/>
            <person name="Klis F.M."/>
            <person name="Kodira C."/>
            <person name="Lennard N."/>
            <person name="Logue M.E."/>
            <person name="Martin R."/>
            <person name="Neiman A.M."/>
            <person name="Nikolaou E."/>
            <person name="Quail M.A."/>
            <person name="Quinn J."/>
            <person name="Santos M.C."/>
            <person name="Schmitzberger F.F."/>
            <person name="Sherlock G."/>
            <person name="Shah P."/>
            <person name="Silverstein K.A."/>
            <person name="Skrzypek M.S."/>
            <person name="Soll D."/>
            <person name="Staggs R."/>
            <person name="Stansfield I."/>
            <person name="Stumpf M.P."/>
            <person name="Sudbery P.E."/>
            <person name="Srikantha T."/>
            <person name="Zeng Q."/>
            <person name="Berman J."/>
            <person name="Berriman M."/>
            <person name="Heitman J."/>
            <person name="Gow N.A."/>
            <person name="Lorenz M.C."/>
            <person name="Birren B.W."/>
            <person name="Kellis M."/>
            <person name="Cuomo C.A."/>
        </authorList>
    </citation>
    <scope>NUCLEOTIDE SEQUENCE [LARGE SCALE GENOMIC DNA]</scope>
    <source>
        <strain evidence="8">ATCC 11503 / BCRC 21390 / CBS 2605 / JCM 1781 / NBRC 1676 / NRRL YB-4239</strain>
    </source>
</reference>
<dbReference type="InterPro" id="IPR003163">
    <property type="entry name" value="Tscrpt_reg_HTH_APSES-type"/>
</dbReference>
<dbReference type="SUPFAM" id="SSF54616">
    <property type="entry name" value="DNA-binding domain of Mlu1-box binding protein MBP1"/>
    <property type="match status" value="1"/>
</dbReference>
<gene>
    <name evidence="7" type="ORF">LELG_00552</name>
</gene>
<evidence type="ECO:0000256" key="2">
    <source>
        <dbReference type="ARBA" id="ARBA00023043"/>
    </source>
</evidence>
<evidence type="ECO:0000313" key="7">
    <source>
        <dbReference type="EMBL" id="EDK42374.1"/>
    </source>
</evidence>
<feature type="repeat" description="ANK" evidence="3">
    <location>
        <begin position="480"/>
        <end position="512"/>
    </location>
</feature>
<evidence type="ECO:0000256" key="4">
    <source>
        <dbReference type="SAM" id="Coils"/>
    </source>
</evidence>
<dbReference type="AlphaFoldDB" id="A5DT66"/>
<feature type="compositionally biased region" description="Low complexity" evidence="5">
    <location>
        <begin position="569"/>
        <end position="589"/>
    </location>
</feature>
<dbReference type="PANTHER" id="PTHR43828:SF3">
    <property type="entry name" value="CHROMO DOMAIN-CONTAINING PROTEIN"/>
    <property type="match status" value="1"/>
</dbReference>
<feature type="region of interest" description="Disordered" evidence="5">
    <location>
        <begin position="555"/>
        <end position="615"/>
    </location>
</feature>
<dbReference type="EMBL" id="CH981524">
    <property type="protein sequence ID" value="EDK42374.1"/>
    <property type="molecule type" value="Genomic_DNA"/>
</dbReference>
<organism evidence="7 8">
    <name type="scientific">Lodderomyces elongisporus (strain ATCC 11503 / CBS 2605 / JCM 1781 / NBRC 1676 / NRRL YB-4239)</name>
    <name type="common">Yeast</name>
    <name type="synonym">Saccharomyces elongisporus</name>
    <dbReference type="NCBI Taxonomy" id="379508"/>
    <lineage>
        <taxon>Eukaryota</taxon>
        <taxon>Fungi</taxon>
        <taxon>Dikarya</taxon>
        <taxon>Ascomycota</taxon>
        <taxon>Saccharomycotina</taxon>
        <taxon>Pichiomycetes</taxon>
        <taxon>Debaryomycetaceae</taxon>
        <taxon>Candida/Lodderomyces clade</taxon>
        <taxon>Lodderomyces</taxon>
    </lineage>
</organism>
<dbReference type="InterPro" id="IPR036887">
    <property type="entry name" value="HTH_APSES_sf"/>
</dbReference>
<dbReference type="GO" id="GO:0030907">
    <property type="term" value="C:MBF transcription complex"/>
    <property type="evidence" value="ECO:0007669"/>
    <property type="project" value="TreeGrafter"/>
</dbReference>
<dbReference type="InterPro" id="IPR018004">
    <property type="entry name" value="KilA/APSES_HTH"/>
</dbReference>
<sequence>MDSPLNIGDLTTNSIQQRLNDTHINAMYSTEVNSAVHAGTKMIQLTIRLGESLENLENTDTNITTITGNVTEIFVLRRVQDSYVNVSQLINILQELKILSKQQANNFLKNSVLSSLEASISLSHNNNNAITHNHNNISNNNHNHNHNHSNNNNTTIINNSSNYHYSNNSNSSSSSSSNNQPRILNLENHENSAVRGVWVPYDMAVRIVLKFDLYDLTKELFLIDVHDYESLPKYKKRVLDTDAEDGGFNTSIGSPLKKQKVGELLISKVLLQSNVSGIPATNIPEGAQFLTHTSPPCMINDSQLDLVNAVKGVYGRVFKKDEELAGGVSPEEIQKEFASLSGDYRLENLKDIPLDQKGQTALHFAATLASLSLVSSLITLELVSPTRGNDLGESPLVACVKVTNAMKNGNFSDLLKNWVHSNIWLLDNGNRTILHHLALQIGGTDSYVFYSSALCEYIYQQGGPILKAFKKLILNAQDEHGMTALHIAVEREDKWFVKLLMEMGADASIPNKLHIKCLDFEILNVAAELNYQEHIFDLVRTHQEILDEQTLINGSVLPEPEEPEQISVTATATATSTSGSGNGGNALATKNDNDESGNGGNALATKNDNDESGKGSFASKLFQNLQHLLANTEHEYSSILNSKKEHIKALNQELHDITIVTANNRFQTKKLADNLATLDNLKLQAANVADKITMSRQESAGGNEIPFNENEHYDADEPFLIKPLFDRLAENQLVEELRNDESVYKTLQPTNILKARINAYKRMNETLEQELQSLTDYRELTSKFKNVVSICTHVGINDVDELLDGLLEAVEGQ</sequence>
<keyword evidence="4" id="KW-0175">Coiled coil</keyword>